<name>A0A1W1C5R8_9ZZZZ</name>
<organism evidence="1">
    <name type="scientific">hydrothermal vent metagenome</name>
    <dbReference type="NCBI Taxonomy" id="652676"/>
    <lineage>
        <taxon>unclassified sequences</taxon>
        <taxon>metagenomes</taxon>
        <taxon>ecological metagenomes</taxon>
    </lineage>
</organism>
<proteinExistence type="predicted"/>
<reference evidence="1" key="1">
    <citation type="submission" date="2016-10" db="EMBL/GenBank/DDBJ databases">
        <authorList>
            <person name="de Groot N.N."/>
        </authorList>
    </citation>
    <scope>NUCLEOTIDE SEQUENCE</scope>
</reference>
<gene>
    <name evidence="1" type="ORF">MNB_SV-3-1047</name>
</gene>
<accession>A0A1W1C5R8</accession>
<protein>
    <recommendedName>
        <fullName evidence="2">HlyD family secretion protein</fullName>
    </recommendedName>
</protein>
<evidence type="ECO:0000313" key="1">
    <source>
        <dbReference type="EMBL" id="SFV61064.1"/>
    </source>
</evidence>
<dbReference type="EMBL" id="FPHI01000022">
    <property type="protein sequence ID" value="SFV61064.1"/>
    <property type="molecule type" value="Genomic_DNA"/>
</dbReference>
<sequence>MKIVLLFLIPLLIFSKVHYAKVEPYEHVMVKSSVSGLVLEADVRAEGTMVEGKSIVHIDDRLDRLNLASVKKSVFLLHQMLDINKDIAKSLKSSMERQEEYYHRINKLSTASKTQKDNAYNVFASAKTQYLGIKEKIVNLEKQILDINYKIAQLEDIVLKKSLVLEHKYLYKLMVRKGDFVAPGSVLAQVMDTSRAKLVLFLETDEVENIEKKILYLDNKKTDYKVNKIWKVSDEKFISSYRAEIVIPSPKGLFSKLMKVEIK</sequence>
<dbReference type="AlphaFoldDB" id="A0A1W1C5R8"/>
<evidence type="ECO:0008006" key="2">
    <source>
        <dbReference type="Google" id="ProtNLM"/>
    </source>
</evidence>